<dbReference type="EMBL" id="JAVRFF010000040">
    <property type="protein sequence ID" value="MDT0476288.1"/>
    <property type="molecule type" value="Genomic_DNA"/>
</dbReference>
<dbReference type="InterPro" id="IPR051683">
    <property type="entry name" value="Enoyl-CoA_Hydratase/Isomerase"/>
</dbReference>
<keyword evidence="3" id="KW-1185">Reference proteome</keyword>
<dbReference type="GO" id="GO:0004300">
    <property type="term" value="F:enoyl-CoA hydratase activity"/>
    <property type="evidence" value="ECO:0007669"/>
    <property type="project" value="UniProtKB-EC"/>
</dbReference>
<accession>A0ABU2USP1</accession>
<dbReference type="Pfam" id="PF00378">
    <property type="entry name" value="ECH_1"/>
    <property type="match status" value="1"/>
</dbReference>
<dbReference type="InterPro" id="IPR029045">
    <property type="entry name" value="ClpP/crotonase-like_dom_sf"/>
</dbReference>
<dbReference type="EC" id="4.2.1.17" evidence="2"/>
<reference evidence="2" key="1">
    <citation type="submission" date="2024-05" db="EMBL/GenBank/DDBJ databases">
        <title>30 novel species of actinomycetes from the DSMZ collection.</title>
        <authorList>
            <person name="Nouioui I."/>
        </authorList>
    </citation>
    <scope>NUCLEOTIDE SEQUENCE</scope>
    <source>
        <strain evidence="2">DSM 41014</strain>
    </source>
</reference>
<gene>
    <name evidence="2" type="primary">dpgB</name>
    <name evidence="2" type="ORF">RM863_29595</name>
</gene>
<organism evidence="2 3">
    <name type="scientific">Streptomyces hintoniae</name>
    <dbReference type="NCBI Taxonomy" id="3075521"/>
    <lineage>
        <taxon>Bacteria</taxon>
        <taxon>Bacillati</taxon>
        <taxon>Actinomycetota</taxon>
        <taxon>Actinomycetes</taxon>
        <taxon>Kitasatosporales</taxon>
        <taxon>Streptomycetaceae</taxon>
        <taxon>Streptomyces</taxon>
    </lineage>
</organism>
<dbReference type="Proteomes" id="UP001180489">
    <property type="component" value="Unassembled WGS sequence"/>
</dbReference>
<dbReference type="NCBIfam" id="NF042431">
    <property type="entry name" value="EnCoAhydt_DpgB"/>
    <property type="match status" value="1"/>
</dbReference>
<dbReference type="RefSeq" id="WP_311636988.1">
    <property type="nucleotide sequence ID" value="NZ_JAVRFF010000040.1"/>
</dbReference>
<dbReference type="InterPro" id="IPR053545">
    <property type="entry name" value="Enoyl-CoA_hydratase-like"/>
</dbReference>
<dbReference type="PANTHER" id="PTHR42964">
    <property type="entry name" value="ENOYL-COA HYDRATASE"/>
    <property type="match status" value="1"/>
</dbReference>
<sequence>MVTPTTAVVPQELTAATGAPTRELVGELRAVVDQAAAHPGGGALVLRVLEAPRTAAHPSDVQEWSRWEKELIRLERLHVPTVVLLDGEITGPALHLSLAADIRFATPQTVFSVTELAHGYLPGMAIHRLVKQVGLGHARRMVLSGERLTAPQAERLGLLDSVAADPAQAAERLLATRSRALGKPAWHLARRLLLESHALSTEDALGSVLAAQERALRERTEQS</sequence>
<evidence type="ECO:0000313" key="2">
    <source>
        <dbReference type="EMBL" id="MDT0476288.1"/>
    </source>
</evidence>
<evidence type="ECO:0000256" key="1">
    <source>
        <dbReference type="ARBA" id="ARBA00005254"/>
    </source>
</evidence>
<comment type="caution">
    <text evidence="2">The sequence shown here is derived from an EMBL/GenBank/DDBJ whole genome shotgun (WGS) entry which is preliminary data.</text>
</comment>
<dbReference type="Gene3D" id="3.90.226.10">
    <property type="entry name" value="2-enoyl-CoA Hydratase, Chain A, domain 1"/>
    <property type="match status" value="1"/>
</dbReference>
<proteinExistence type="inferred from homology"/>
<dbReference type="CDD" id="cd06558">
    <property type="entry name" value="crotonase-like"/>
    <property type="match status" value="1"/>
</dbReference>
<dbReference type="PANTHER" id="PTHR42964:SF1">
    <property type="entry name" value="POLYKETIDE BIOSYNTHESIS ENOYL-COA HYDRATASE PKSH-RELATED"/>
    <property type="match status" value="1"/>
</dbReference>
<dbReference type="InterPro" id="IPR001753">
    <property type="entry name" value="Enoyl-CoA_hydra/iso"/>
</dbReference>
<name>A0ABU2USP1_9ACTN</name>
<dbReference type="SUPFAM" id="SSF52096">
    <property type="entry name" value="ClpP/crotonase"/>
    <property type="match status" value="1"/>
</dbReference>
<protein>
    <submittedName>
        <fullName evidence="2">Enoyl-CoA-hydratase DpgB</fullName>
        <ecNumber evidence="2">4.2.1.17</ecNumber>
    </submittedName>
</protein>
<keyword evidence="2" id="KW-0456">Lyase</keyword>
<comment type="similarity">
    <text evidence="1">Belongs to the enoyl-CoA hydratase/isomerase family.</text>
</comment>
<evidence type="ECO:0000313" key="3">
    <source>
        <dbReference type="Proteomes" id="UP001180489"/>
    </source>
</evidence>